<dbReference type="Proteomes" id="UP000494163">
    <property type="component" value="Chromosome 3L"/>
</dbReference>
<keyword evidence="2" id="KW-0732">Signal</keyword>
<dbReference type="InterPro" id="IPR051940">
    <property type="entry name" value="Chitin_bind-dev_reg"/>
</dbReference>
<feature type="non-terminal residue" evidence="7">
    <location>
        <position position="1"/>
    </location>
</feature>
<evidence type="ECO:0000256" key="2">
    <source>
        <dbReference type="ARBA" id="ARBA00022729"/>
    </source>
</evidence>
<dbReference type="InterPro" id="IPR002557">
    <property type="entry name" value="Chitin-bd_dom"/>
</dbReference>
<gene>
    <name evidence="7" type="ORF">Dbus_chr3Lg1545</name>
</gene>
<protein>
    <submittedName>
        <fullName evidence="7">CG17826</fullName>
    </submittedName>
</protein>
<evidence type="ECO:0000256" key="4">
    <source>
        <dbReference type="ARBA" id="ARBA00023157"/>
    </source>
</evidence>
<dbReference type="OMA" id="CTGKFVQ"/>
<feature type="domain" description="Chitin-binding type-2" evidence="6">
    <location>
        <begin position="55"/>
        <end position="106"/>
    </location>
</feature>
<evidence type="ECO:0000256" key="1">
    <source>
        <dbReference type="ARBA" id="ARBA00022669"/>
    </source>
</evidence>
<reference evidence="7 8" key="1">
    <citation type="submission" date="2015-08" db="EMBL/GenBank/DDBJ databases">
        <title>Ancestral chromatin configuration constrains chromatin evolution on differentiating sex chromosomes in Drosophila.</title>
        <authorList>
            <person name="Zhou Q."/>
            <person name="Bachtrog D."/>
        </authorList>
    </citation>
    <scope>NUCLEOTIDE SEQUENCE [LARGE SCALE GENOMIC DNA]</scope>
    <source>
        <tissue evidence="7">Whole larvae</tissue>
    </source>
</reference>
<dbReference type="Gene3D" id="2.170.140.10">
    <property type="entry name" value="Chitin binding domain"/>
    <property type="match status" value="5"/>
</dbReference>
<accession>A0A0M3QWL9</accession>
<evidence type="ECO:0000313" key="7">
    <source>
        <dbReference type="EMBL" id="ALC44379.1"/>
    </source>
</evidence>
<keyword evidence="5" id="KW-0325">Glycoprotein</keyword>
<dbReference type="Pfam" id="PF01607">
    <property type="entry name" value="CBM_14"/>
    <property type="match status" value="6"/>
</dbReference>
<feature type="domain" description="Chitin-binding type-2" evidence="6">
    <location>
        <begin position="347"/>
        <end position="405"/>
    </location>
</feature>
<keyword evidence="8" id="KW-1185">Reference proteome</keyword>
<dbReference type="STRING" id="30019.A0A0M3QWL9"/>
<dbReference type="EMBL" id="CP012525">
    <property type="protein sequence ID" value="ALC44379.1"/>
    <property type="molecule type" value="Genomic_DNA"/>
</dbReference>
<dbReference type="InterPro" id="IPR036508">
    <property type="entry name" value="Chitin-bd_dom_sf"/>
</dbReference>
<dbReference type="AlphaFoldDB" id="A0A0M3QWL9"/>
<proteinExistence type="predicted"/>
<feature type="domain" description="Chitin-binding type-2" evidence="6">
    <location>
        <begin position="212"/>
        <end position="266"/>
    </location>
</feature>
<evidence type="ECO:0000313" key="8">
    <source>
        <dbReference type="Proteomes" id="UP000494163"/>
    </source>
</evidence>
<dbReference type="PANTHER" id="PTHR23301:SF0">
    <property type="entry name" value="CHITIN-BINDING TYPE-2 DOMAIN-CONTAINING PROTEIN-RELATED"/>
    <property type="match status" value="1"/>
</dbReference>
<dbReference type="PROSITE" id="PS50940">
    <property type="entry name" value="CHIT_BIND_II"/>
    <property type="match status" value="5"/>
</dbReference>
<evidence type="ECO:0000259" key="6">
    <source>
        <dbReference type="PROSITE" id="PS50940"/>
    </source>
</evidence>
<dbReference type="SMR" id="A0A0M3QWL9"/>
<dbReference type="PANTHER" id="PTHR23301">
    <property type="entry name" value="CHITIN BINDING PERITROPHIN-A"/>
    <property type="match status" value="1"/>
</dbReference>
<evidence type="ECO:0000256" key="3">
    <source>
        <dbReference type="ARBA" id="ARBA00022737"/>
    </source>
</evidence>
<keyword evidence="1" id="KW-0147">Chitin-binding</keyword>
<dbReference type="SUPFAM" id="SSF57625">
    <property type="entry name" value="Invertebrate chitin-binding proteins"/>
    <property type="match status" value="6"/>
</dbReference>
<feature type="domain" description="Chitin-binding type-2" evidence="6">
    <location>
        <begin position="107"/>
        <end position="160"/>
    </location>
</feature>
<dbReference type="OrthoDB" id="6059830at2759"/>
<dbReference type="SMART" id="SM00494">
    <property type="entry name" value="ChtBD2"/>
    <property type="match status" value="6"/>
</dbReference>
<keyword evidence="4" id="KW-1015">Disulfide bond</keyword>
<organism evidence="7 8">
    <name type="scientific">Drosophila busckii</name>
    <name type="common">Fruit fly</name>
    <dbReference type="NCBI Taxonomy" id="30019"/>
    <lineage>
        <taxon>Eukaryota</taxon>
        <taxon>Metazoa</taxon>
        <taxon>Ecdysozoa</taxon>
        <taxon>Arthropoda</taxon>
        <taxon>Hexapoda</taxon>
        <taxon>Insecta</taxon>
        <taxon>Pterygota</taxon>
        <taxon>Neoptera</taxon>
        <taxon>Endopterygota</taxon>
        <taxon>Diptera</taxon>
        <taxon>Brachycera</taxon>
        <taxon>Muscomorpha</taxon>
        <taxon>Ephydroidea</taxon>
        <taxon>Drosophilidae</taxon>
        <taxon>Drosophila</taxon>
    </lineage>
</organism>
<feature type="domain" description="Chitin-binding type-2" evidence="6">
    <location>
        <begin position="271"/>
        <end position="327"/>
    </location>
</feature>
<sequence length="405" mass="44545">CEDGETKRDDDDCTMYYYCCTGEFVHKSCGEGECWNNRTNCCEVDIGQCYCDIPEPDCEEGSTKWDSYDCAKYYQCSKGQYVSMSCQDKYYFNNRTQKCEVDKGQCKAVCTEGTNTTDSLDCTKFYKCSNGQLVSASCPDNQYYNNKTYKCEVDKGECRPVCTEGSNMTDTANCTKFYKCSSGQYVSVACDVGYYFDGKYCAKNTGQCVVDQENCKEGEITPNPGNCAGYLECINNQNVAKKCPPSTFFNVTANACTYDTDGVCIPKDCDPECCDQPNGWLSSVDKNCSAFMQCAGGKSVIKRCGYNLQFNNDTKQCDYPQNVRCDDGTLPPSGPTAGPSGLACPSGGVCVGKPDGEMFGSTTKTCSSQYIICQCECEVQMNCAPGTMYNANIYACDWPQNVKGC</sequence>
<keyword evidence="3" id="KW-0677">Repeat</keyword>
<name>A0A0M3QWL9_DROBS</name>
<evidence type="ECO:0000256" key="5">
    <source>
        <dbReference type="ARBA" id="ARBA00023180"/>
    </source>
</evidence>
<dbReference type="GO" id="GO:0005576">
    <property type="term" value="C:extracellular region"/>
    <property type="evidence" value="ECO:0007669"/>
    <property type="project" value="InterPro"/>
</dbReference>
<dbReference type="GO" id="GO:0008061">
    <property type="term" value="F:chitin binding"/>
    <property type="evidence" value="ECO:0007669"/>
    <property type="project" value="UniProtKB-KW"/>
</dbReference>